<keyword evidence="2 4" id="KW-0378">Hydrolase</keyword>
<keyword evidence="4" id="KW-0963">Cytoplasm</keyword>
<dbReference type="InterPro" id="IPR003697">
    <property type="entry name" value="Maf-like"/>
</dbReference>
<evidence type="ECO:0000313" key="5">
    <source>
        <dbReference type="EMBL" id="MBL3655766.1"/>
    </source>
</evidence>
<evidence type="ECO:0000256" key="4">
    <source>
        <dbReference type="HAMAP-Rule" id="MF_00528"/>
    </source>
</evidence>
<proteinExistence type="inferred from homology"/>
<dbReference type="GO" id="GO:0005737">
    <property type="term" value="C:cytoplasm"/>
    <property type="evidence" value="ECO:0007669"/>
    <property type="project" value="UniProtKB-SubCell"/>
</dbReference>
<dbReference type="AlphaFoldDB" id="A0A937JZZ7"/>
<dbReference type="EMBL" id="JAESIY010000003">
    <property type="protein sequence ID" value="MBL3655766.1"/>
    <property type="molecule type" value="Genomic_DNA"/>
</dbReference>
<dbReference type="PIRSF" id="PIRSF006305">
    <property type="entry name" value="Maf"/>
    <property type="match status" value="1"/>
</dbReference>
<evidence type="ECO:0000256" key="3">
    <source>
        <dbReference type="ARBA" id="ARBA00023080"/>
    </source>
</evidence>
<dbReference type="GO" id="GO:0047429">
    <property type="term" value="F:nucleoside triphosphate diphosphatase activity"/>
    <property type="evidence" value="ECO:0007669"/>
    <property type="project" value="UniProtKB-EC"/>
</dbReference>
<evidence type="ECO:0000313" key="6">
    <source>
        <dbReference type="Proteomes" id="UP000659388"/>
    </source>
</evidence>
<dbReference type="GO" id="GO:0009117">
    <property type="term" value="P:nucleotide metabolic process"/>
    <property type="evidence" value="ECO:0007669"/>
    <property type="project" value="UniProtKB-KW"/>
</dbReference>
<dbReference type="HAMAP" id="MF_00528">
    <property type="entry name" value="Maf"/>
    <property type="match status" value="1"/>
</dbReference>
<dbReference type="EC" id="3.6.1.9" evidence="4"/>
<dbReference type="SUPFAM" id="SSF52972">
    <property type="entry name" value="ITPase-like"/>
    <property type="match status" value="1"/>
</dbReference>
<evidence type="ECO:0000256" key="1">
    <source>
        <dbReference type="ARBA" id="ARBA00001968"/>
    </source>
</evidence>
<comment type="catalytic activity">
    <reaction evidence="4">
        <text>dTTP + H2O = dTMP + diphosphate + H(+)</text>
        <dbReference type="Rhea" id="RHEA:28534"/>
        <dbReference type="ChEBI" id="CHEBI:15377"/>
        <dbReference type="ChEBI" id="CHEBI:15378"/>
        <dbReference type="ChEBI" id="CHEBI:33019"/>
        <dbReference type="ChEBI" id="CHEBI:37568"/>
        <dbReference type="ChEBI" id="CHEBI:63528"/>
        <dbReference type="EC" id="3.6.1.9"/>
    </reaction>
</comment>
<protein>
    <recommendedName>
        <fullName evidence="4">dTTP/UTP pyrophosphatase</fullName>
        <shortName evidence="4">dTTPase/UTPase</shortName>
        <ecNumber evidence="4">3.6.1.9</ecNumber>
    </recommendedName>
    <alternativeName>
        <fullName evidence="4">Nucleoside triphosphate pyrophosphatase</fullName>
    </alternativeName>
    <alternativeName>
        <fullName evidence="4">Nucleotide pyrophosphatase</fullName>
        <shortName evidence="4">Nucleotide PPase</shortName>
    </alternativeName>
</protein>
<dbReference type="Gene3D" id="3.90.950.10">
    <property type="match status" value="1"/>
</dbReference>
<gene>
    <name evidence="5" type="primary">maf</name>
    <name evidence="5" type="ORF">JL102_06475</name>
</gene>
<keyword evidence="3 4" id="KW-0546">Nucleotide metabolism</keyword>
<dbReference type="InterPro" id="IPR029001">
    <property type="entry name" value="ITPase-like_fam"/>
</dbReference>
<comment type="caution">
    <text evidence="4">Lacks conserved residue(s) required for the propagation of feature annotation.</text>
</comment>
<feature type="active site" description="Proton acceptor" evidence="4">
    <location>
        <position position="73"/>
    </location>
</feature>
<organism evidence="5 6">
    <name type="scientific">Fulvivirga sediminis</name>
    <dbReference type="NCBI Taxonomy" id="2803949"/>
    <lineage>
        <taxon>Bacteria</taxon>
        <taxon>Pseudomonadati</taxon>
        <taxon>Bacteroidota</taxon>
        <taxon>Cytophagia</taxon>
        <taxon>Cytophagales</taxon>
        <taxon>Fulvivirgaceae</taxon>
        <taxon>Fulvivirga</taxon>
    </lineage>
</organism>
<comment type="cofactor">
    <cofactor evidence="1 4">
        <name>a divalent metal cation</name>
        <dbReference type="ChEBI" id="CHEBI:60240"/>
    </cofactor>
</comment>
<dbReference type="Pfam" id="PF02545">
    <property type="entry name" value="Maf"/>
    <property type="match status" value="1"/>
</dbReference>
<feature type="site" description="Important for substrate specificity" evidence="4">
    <location>
        <position position="74"/>
    </location>
</feature>
<dbReference type="Proteomes" id="UP000659388">
    <property type="component" value="Unassembled WGS sequence"/>
</dbReference>
<dbReference type="CDD" id="cd00555">
    <property type="entry name" value="Maf"/>
    <property type="match status" value="1"/>
</dbReference>
<dbReference type="PANTHER" id="PTHR43213">
    <property type="entry name" value="BIFUNCTIONAL DTTP/UTP PYROPHOSPHATASE/METHYLTRANSFERASE PROTEIN-RELATED"/>
    <property type="match status" value="1"/>
</dbReference>
<comment type="function">
    <text evidence="4">Nucleoside triphosphate pyrophosphatase that hydrolyzes dTTP and UTP. May have a dual role in cell division arrest and in preventing the incorporation of modified nucleotides into cellular nucleic acids.</text>
</comment>
<dbReference type="PANTHER" id="PTHR43213:SF5">
    <property type="entry name" value="BIFUNCTIONAL DTTP_UTP PYROPHOSPHATASE_METHYLTRANSFERASE PROTEIN-RELATED"/>
    <property type="match status" value="1"/>
</dbReference>
<evidence type="ECO:0000256" key="2">
    <source>
        <dbReference type="ARBA" id="ARBA00022801"/>
    </source>
</evidence>
<keyword evidence="6" id="KW-1185">Reference proteome</keyword>
<feature type="site" description="Important for substrate specificity" evidence="4">
    <location>
        <position position="16"/>
    </location>
</feature>
<sequence>MKNFDRSLILASKSPRRQQLMEAMGFQFEVRTKEVEETYHPDLPALEVAPFLSEKKANAFLPEIKDEIIITADTVVIVDGKVLGKPADYDEACNMLRSMSGKSHTVCSGVCIADKDQKHIISDITEITFKELRHEEIEFYVNNYKPYDKAGAYGIQEWIGMIGIVNMQGSYYNVAGLPVHRVYEVLHSKF</sequence>
<name>A0A937JZZ7_9BACT</name>
<reference evidence="5" key="1">
    <citation type="submission" date="2021-01" db="EMBL/GenBank/DDBJ databases">
        <title>Fulvivirga kasyanovii gen. nov., sp nov., a novel member of the phylum Bacteroidetes isolated from seawater in a mussel farm.</title>
        <authorList>
            <person name="Zhao L.-H."/>
            <person name="Wang Z.-J."/>
        </authorList>
    </citation>
    <scope>NUCLEOTIDE SEQUENCE</scope>
    <source>
        <strain evidence="5">2943</strain>
    </source>
</reference>
<dbReference type="NCBIfam" id="TIGR00172">
    <property type="entry name" value="maf"/>
    <property type="match status" value="1"/>
</dbReference>
<feature type="site" description="Important for substrate specificity" evidence="4">
    <location>
        <position position="156"/>
    </location>
</feature>
<comment type="similarity">
    <text evidence="4">Belongs to the Maf family. YhdE subfamily.</text>
</comment>
<comment type="subcellular location">
    <subcellularLocation>
        <location evidence="4">Cytoplasm</location>
    </subcellularLocation>
</comment>
<comment type="caution">
    <text evidence="5">The sequence shown here is derived from an EMBL/GenBank/DDBJ whole genome shotgun (WGS) entry which is preliminary data.</text>
</comment>
<accession>A0A937JZZ7</accession>
<comment type="catalytic activity">
    <reaction evidence="4">
        <text>UTP + H2O = UMP + diphosphate + H(+)</text>
        <dbReference type="Rhea" id="RHEA:29395"/>
        <dbReference type="ChEBI" id="CHEBI:15377"/>
        <dbReference type="ChEBI" id="CHEBI:15378"/>
        <dbReference type="ChEBI" id="CHEBI:33019"/>
        <dbReference type="ChEBI" id="CHEBI:46398"/>
        <dbReference type="ChEBI" id="CHEBI:57865"/>
        <dbReference type="EC" id="3.6.1.9"/>
    </reaction>
</comment>
<dbReference type="RefSeq" id="WP_202243450.1">
    <property type="nucleotide sequence ID" value="NZ_JAESIY010000003.1"/>
</dbReference>